<keyword evidence="2" id="KW-1185">Reference proteome</keyword>
<dbReference type="AlphaFoldDB" id="A0A1J8R8B9"/>
<dbReference type="EMBL" id="LVVM01000697">
    <property type="protein sequence ID" value="OJA20148.1"/>
    <property type="molecule type" value="Genomic_DNA"/>
</dbReference>
<protein>
    <submittedName>
        <fullName evidence="1">Uncharacterized protein</fullName>
    </submittedName>
</protein>
<proteinExistence type="predicted"/>
<accession>A0A1J8R8B9</accession>
<evidence type="ECO:0000313" key="2">
    <source>
        <dbReference type="Proteomes" id="UP000183567"/>
    </source>
</evidence>
<sequence>MFQKFKRNHIFLSVVRSSTESSNACDVETILDHPSAEVVEIALLALQGAGVELVEWDVLCIADADASFPTNP</sequence>
<evidence type="ECO:0000313" key="1">
    <source>
        <dbReference type="EMBL" id="OJA20148.1"/>
    </source>
</evidence>
<dbReference type="Proteomes" id="UP000183567">
    <property type="component" value="Unassembled WGS sequence"/>
</dbReference>
<gene>
    <name evidence="1" type="ORF">AZE42_12299</name>
</gene>
<name>A0A1J8R8B9_9AGAM</name>
<organism evidence="1 2">
    <name type="scientific">Rhizopogon vesiculosus</name>
    <dbReference type="NCBI Taxonomy" id="180088"/>
    <lineage>
        <taxon>Eukaryota</taxon>
        <taxon>Fungi</taxon>
        <taxon>Dikarya</taxon>
        <taxon>Basidiomycota</taxon>
        <taxon>Agaricomycotina</taxon>
        <taxon>Agaricomycetes</taxon>
        <taxon>Agaricomycetidae</taxon>
        <taxon>Boletales</taxon>
        <taxon>Suillineae</taxon>
        <taxon>Rhizopogonaceae</taxon>
        <taxon>Rhizopogon</taxon>
    </lineage>
</organism>
<comment type="caution">
    <text evidence="1">The sequence shown here is derived from an EMBL/GenBank/DDBJ whole genome shotgun (WGS) entry which is preliminary data.</text>
</comment>
<reference evidence="1 2" key="1">
    <citation type="submission" date="2016-03" db="EMBL/GenBank/DDBJ databases">
        <title>Comparative genomics of the ectomycorrhizal sister species Rhizopogon vinicolor and Rhizopogon vesiculosus (Basidiomycota: Boletales) reveals a divergence of the mating type B locus.</title>
        <authorList>
            <person name="Mujic A.B."/>
            <person name="Kuo A."/>
            <person name="Tritt A."/>
            <person name="Lipzen A."/>
            <person name="Chen C."/>
            <person name="Johnson J."/>
            <person name="Sharma A."/>
            <person name="Barry K."/>
            <person name="Grigoriev I.V."/>
            <person name="Spatafora J.W."/>
        </authorList>
    </citation>
    <scope>NUCLEOTIDE SEQUENCE [LARGE SCALE GENOMIC DNA]</scope>
    <source>
        <strain evidence="1 2">AM-OR11-056</strain>
    </source>
</reference>